<dbReference type="OrthoDB" id="448448at2759"/>
<dbReference type="EMBL" id="CAJVOS010000007">
    <property type="protein sequence ID" value="CAG7952941.1"/>
    <property type="molecule type" value="Genomic_DNA"/>
</dbReference>
<gene>
    <name evidence="2" type="ORF">POLS_LOCUS517</name>
</gene>
<feature type="compositionally biased region" description="Polar residues" evidence="1">
    <location>
        <begin position="18"/>
        <end position="30"/>
    </location>
</feature>
<sequence length="557" mass="59671">MASHPAMLLDPKGAKRQAQANGNHSNSYSPSYAFPSVDSSPNEAGEPPKDSPSPLNRSSDPALPLSPGSSEIFSSAFSLPAMDPPDMVHAPGGAEAETCTPVMSQQDLESILANVPDIAEKDTPAISQMDSQALVEPLSVPVDSASNPVINIGSEGIPADSLYSGLTRILPDSQGDVVNMLAESTCPASESPRQMSFGPQILPAMANISSEESAFQGLLFDHTGKQSMAPAGTATVTRRHGPAPRTPITVDSRPLSPPAQTSDSLEVQFSTTQDEENESDAKRSYHELSDDEDTPDRRNLIADVYGAEERKRQNVKRVKTANEQSDAANAQISMSGSNGLGKWMKEGEKTPSSSAVFDTVDLTNGKASFFGVWQYLTSLCVLDLADTPKDDDDDDEIQCTGSTDLSTQRVCYGKIDGALIQSSFVPKPADSSIFVDQNSWPSMKIELSRPPNSRQGDTQINVTDPHGFIFGKIDPKTAQGLCPLLDGYEVSTVDVTARLNTRRKLPGEVVWAPTSGFWHTTINVYGQRQRADAIGKFLSHRNSCDAKTPPLLPPPPA</sequence>
<accession>A0A9W4H9M4</accession>
<feature type="region of interest" description="Disordered" evidence="1">
    <location>
        <begin position="226"/>
        <end position="298"/>
    </location>
</feature>
<comment type="caution">
    <text evidence="2">The sequence shown here is derived from an EMBL/GenBank/DDBJ whole genome shotgun (WGS) entry which is preliminary data.</text>
</comment>
<proteinExistence type="predicted"/>
<dbReference type="AlphaFoldDB" id="A0A9W4H9M4"/>
<feature type="compositionally biased region" description="Polar residues" evidence="1">
    <location>
        <begin position="258"/>
        <end position="272"/>
    </location>
</feature>
<evidence type="ECO:0000313" key="3">
    <source>
        <dbReference type="Proteomes" id="UP001153618"/>
    </source>
</evidence>
<evidence type="ECO:0000256" key="1">
    <source>
        <dbReference type="SAM" id="MobiDB-lite"/>
    </source>
</evidence>
<organism evidence="2 3">
    <name type="scientific">Penicillium olsonii</name>
    <dbReference type="NCBI Taxonomy" id="99116"/>
    <lineage>
        <taxon>Eukaryota</taxon>
        <taxon>Fungi</taxon>
        <taxon>Dikarya</taxon>
        <taxon>Ascomycota</taxon>
        <taxon>Pezizomycotina</taxon>
        <taxon>Eurotiomycetes</taxon>
        <taxon>Eurotiomycetidae</taxon>
        <taxon>Eurotiales</taxon>
        <taxon>Aspergillaceae</taxon>
        <taxon>Penicillium</taxon>
    </lineage>
</organism>
<feature type="region of interest" description="Disordered" evidence="1">
    <location>
        <begin position="1"/>
        <end position="70"/>
    </location>
</feature>
<feature type="compositionally biased region" description="Basic and acidic residues" evidence="1">
    <location>
        <begin position="279"/>
        <end position="288"/>
    </location>
</feature>
<protein>
    <submittedName>
        <fullName evidence="2">Uncharacterized protein</fullName>
    </submittedName>
</protein>
<keyword evidence="3" id="KW-1185">Reference proteome</keyword>
<dbReference type="Proteomes" id="UP001153618">
    <property type="component" value="Unassembled WGS sequence"/>
</dbReference>
<reference evidence="2" key="1">
    <citation type="submission" date="2021-07" db="EMBL/GenBank/DDBJ databases">
        <authorList>
            <person name="Branca A.L. A."/>
        </authorList>
    </citation>
    <scope>NUCLEOTIDE SEQUENCE</scope>
</reference>
<name>A0A9W4H9M4_PENOL</name>
<evidence type="ECO:0000313" key="2">
    <source>
        <dbReference type="EMBL" id="CAG7952941.1"/>
    </source>
</evidence>